<keyword evidence="1" id="KW-1133">Transmembrane helix</keyword>
<dbReference type="AlphaFoldDB" id="X1IKB5"/>
<evidence type="ECO:0008006" key="3">
    <source>
        <dbReference type="Google" id="ProtNLM"/>
    </source>
</evidence>
<evidence type="ECO:0000313" key="2">
    <source>
        <dbReference type="EMBL" id="GAH66544.1"/>
    </source>
</evidence>
<sequence length="68" mass="7491">MAKSYKVRVKVISQKGTCEAGHKVGDEWVIGEKTPQGLCIFAFGSLLTALMPLMFDGSFPWEKDPDVT</sequence>
<comment type="caution">
    <text evidence="2">The sequence shown here is derived from an EMBL/GenBank/DDBJ whole genome shotgun (WGS) entry which is preliminary data.</text>
</comment>
<dbReference type="InterPro" id="IPR023811">
    <property type="entry name" value="CHP04076"/>
</dbReference>
<dbReference type="EMBL" id="BARU01033359">
    <property type="protein sequence ID" value="GAH66544.1"/>
    <property type="molecule type" value="Genomic_DNA"/>
</dbReference>
<accession>X1IKB5</accession>
<feature type="transmembrane region" description="Helical" evidence="1">
    <location>
        <begin position="38"/>
        <end position="55"/>
    </location>
</feature>
<proteinExistence type="predicted"/>
<protein>
    <recommendedName>
        <fullName evidence="3">TIGR04076 family protein</fullName>
    </recommendedName>
</protein>
<keyword evidence="1" id="KW-0812">Transmembrane</keyword>
<feature type="non-terminal residue" evidence="2">
    <location>
        <position position="68"/>
    </location>
</feature>
<reference evidence="2" key="1">
    <citation type="journal article" date="2014" name="Front. Microbiol.">
        <title>High frequency of phylogenetically diverse reductive dehalogenase-homologous genes in deep subseafloor sedimentary metagenomes.</title>
        <authorList>
            <person name="Kawai M."/>
            <person name="Futagami T."/>
            <person name="Toyoda A."/>
            <person name="Takaki Y."/>
            <person name="Nishi S."/>
            <person name="Hori S."/>
            <person name="Arai W."/>
            <person name="Tsubouchi T."/>
            <person name="Morono Y."/>
            <person name="Uchiyama I."/>
            <person name="Ito T."/>
            <person name="Fujiyama A."/>
            <person name="Inagaki F."/>
            <person name="Takami H."/>
        </authorList>
    </citation>
    <scope>NUCLEOTIDE SEQUENCE</scope>
    <source>
        <strain evidence="2">Expedition CK06-06</strain>
    </source>
</reference>
<evidence type="ECO:0000256" key="1">
    <source>
        <dbReference type="SAM" id="Phobius"/>
    </source>
</evidence>
<dbReference type="NCBIfam" id="TIGR04076">
    <property type="entry name" value="TIGR04076 family protein"/>
    <property type="match status" value="1"/>
</dbReference>
<gene>
    <name evidence="2" type="ORF">S03H2_52514</name>
</gene>
<keyword evidence="1" id="KW-0472">Membrane</keyword>
<organism evidence="2">
    <name type="scientific">marine sediment metagenome</name>
    <dbReference type="NCBI Taxonomy" id="412755"/>
    <lineage>
        <taxon>unclassified sequences</taxon>
        <taxon>metagenomes</taxon>
        <taxon>ecological metagenomes</taxon>
    </lineage>
</organism>
<name>X1IKB5_9ZZZZ</name>